<reference evidence="1" key="2">
    <citation type="submission" date="2023-04" db="EMBL/GenBank/DDBJ databases">
        <authorList>
            <person name="Bruccoleri R.E."/>
            <person name="Oakeley E.J."/>
            <person name="Faust A.-M."/>
            <person name="Dessus-Babus S."/>
            <person name="Altorfer M."/>
            <person name="Burckhardt D."/>
            <person name="Oertli M."/>
            <person name="Naumann U."/>
            <person name="Petersen F."/>
            <person name="Wong J."/>
        </authorList>
    </citation>
    <scope>NUCLEOTIDE SEQUENCE</scope>
    <source>
        <strain evidence="1">GSM-AAB239-AS_SAM_17_03QT</strain>
        <tissue evidence="1">Leaf</tissue>
    </source>
</reference>
<gene>
    <name evidence="1" type="ORF">M6B38_354565</name>
</gene>
<comment type="caution">
    <text evidence="1">The sequence shown here is derived from an EMBL/GenBank/DDBJ whole genome shotgun (WGS) entry which is preliminary data.</text>
</comment>
<accession>A0AAX6GQA4</accession>
<dbReference type="AlphaFoldDB" id="A0AAX6GQA4"/>
<name>A0AAX6GQA4_IRIPA</name>
<evidence type="ECO:0000313" key="1">
    <source>
        <dbReference type="EMBL" id="KAJ6830471.1"/>
    </source>
</evidence>
<dbReference type="EMBL" id="JANAVB010017596">
    <property type="protein sequence ID" value="KAJ6830471.1"/>
    <property type="molecule type" value="Genomic_DNA"/>
</dbReference>
<organism evidence="1 2">
    <name type="scientific">Iris pallida</name>
    <name type="common">Sweet iris</name>
    <dbReference type="NCBI Taxonomy" id="29817"/>
    <lineage>
        <taxon>Eukaryota</taxon>
        <taxon>Viridiplantae</taxon>
        <taxon>Streptophyta</taxon>
        <taxon>Embryophyta</taxon>
        <taxon>Tracheophyta</taxon>
        <taxon>Spermatophyta</taxon>
        <taxon>Magnoliopsida</taxon>
        <taxon>Liliopsida</taxon>
        <taxon>Asparagales</taxon>
        <taxon>Iridaceae</taxon>
        <taxon>Iridoideae</taxon>
        <taxon>Irideae</taxon>
        <taxon>Iris</taxon>
    </lineage>
</organism>
<keyword evidence="2" id="KW-1185">Reference proteome</keyword>
<proteinExistence type="predicted"/>
<evidence type="ECO:0000313" key="2">
    <source>
        <dbReference type="Proteomes" id="UP001140949"/>
    </source>
</evidence>
<reference evidence="1" key="1">
    <citation type="journal article" date="2023" name="GigaByte">
        <title>Genome assembly of the bearded iris, Iris pallida Lam.</title>
        <authorList>
            <person name="Bruccoleri R.E."/>
            <person name="Oakeley E.J."/>
            <person name="Faust A.M.E."/>
            <person name="Altorfer M."/>
            <person name="Dessus-Babus S."/>
            <person name="Burckhardt D."/>
            <person name="Oertli M."/>
            <person name="Naumann U."/>
            <person name="Petersen F."/>
            <person name="Wong J."/>
        </authorList>
    </citation>
    <scope>NUCLEOTIDE SEQUENCE</scope>
    <source>
        <strain evidence="1">GSM-AAB239-AS_SAM_17_03QT</strain>
    </source>
</reference>
<sequence>MTRTCIYIELWIMVIIL</sequence>
<protein>
    <submittedName>
        <fullName evidence="1">Uncharacterized protein</fullName>
    </submittedName>
</protein>
<dbReference type="Proteomes" id="UP001140949">
    <property type="component" value="Unassembled WGS sequence"/>
</dbReference>